<name>A0ABR2JZ28_9EUKA</name>
<evidence type="ECO:0000313" key="2">
    <source>
        <dbReference type="Proteomes" id="UP001470230"/>
    </source>
</evidence>
<protein>
    <submittedName>
        <fullName evidence="1">Uncharacterized protein</fullName>
    </submittedName>
</protein>
<proteinExistence type="predicted"/>
<evidence type="ECO:0000313" key="1">
    <source>
        <dbReference type="EMBL" id="KAK8884107.1"/>
    </source>
</evidence>
<dbReference type="Proteomes" id="UP001470230">
    <property type="component" value="Unassembled WGS sequence"/>
</dbReference>
<dbReference type="EMBL" id="JAPFFF010000008">
    <property type="protein sequence ID" value="KAK8884107.1"/>
    <property type="molecule type" value="Genomic_DNA"/>
</dbReference>
<keyword evidence="2" id="KW-1185">Reference proteome</keyword>
<gene>
    <name evidence="1" type="ORF">M9Y10_043212</name>
</gene>
<organism evidence="1 2">
    <name type="scientific">Tritrichomonas musculus</name>
    <dbReference type="NCBI Taxonomy" id="1915356"/>
    <lineage>
        <taxon>Eukaryota</taxon>
        <taxon>Metamonada</taxon>
        <taxon>Parabasalia</taxon>
        <taxon>Tritrichomonadida</taxon>
        <taxon>Tritrichomonadidae</taxon>
        <taxon>Tritrichomonas</taxon>
    </lineage>
</organism>
<accession>A0ABR2JZ28</accession>
<reference evidence="1 2" key="1">
    <citation type="submission" date="2024-04" db="EMBL/GenBank/DDBJ databases">
        <title>Tritrichomonas musculus Genome.</title>
        <authorList>
            <person name="Alves-Ferreira E."/>
            <person name="Grigg M."/>
            <person name="Lorenzi H."/>
            <person name="Galac M."/>
        </authorList>
    </citation>
    <scope>NUCLEOTIDE SEQUENCE [LARGE SCALE GENOMIC DNA]</scope>
    <source>
        <strain evidence="1 2">EAF2021</strain>
    </source>
</reference>
<comment type="caution">
    <text evidence="1">The sequence shown here is derived from an EMBL/GenBank/DDBJ whole genome shotgun (WGS) entry which is preliminary data.</text>
</comment>
<sequence>MILHRPFSALHRWTSLKTRSTKELNEIIKILNDSALPMSECVRISQFLVHCLSVKTSLSSLLPYLKEGAAQSQVDFLALHSTPSTLTKPIPTFLSFVDTESGKENKTVFFKRVSDSSTVLSKWSNYVDK</sequence>